<gene>
    <name evidence="1" type="primary">WBGene00282296</name>
</gene>
<dbReference type="AlphaFoldDB" id="A0A2A6B6V8"/>
<sequence length="72" mass="8591">MSPVTTQTQILMEKSGGKCIREKLSMKKMEEESIEVKKEIDLGWKNRKEEREGKRKIERVESVNRKRRKVKT</sequence>
<keyword evidence="2" id="KW-1185">Reference proteome</keyword>
<name>A0A2A6B6V8_PRIPA</name>
<evidence type="ECO:0000313" key="2">
    <source>
        <dbReference type="Proteomes" id="UP000005239"/>
    </source>
</evidence>
<evidence type="ECO:0000313" key="1">
    <source>
        <dbReference type="EnsemblMetazoa" id="PPA43927.1"/>
    </source>
</evidence>
<reference evidence="1" key="2">
    <citation type="submission" date="2022-06" db="UniProtKB">
        <authorList>
            <consortium name="EnsemblMetazoa"/>
        </authorList>
    </citation>
    <scope>IDENTIFICATION</scope>
    <source>
        <strain evidence="1">PS312</strain>
    </source>
</reference>
<accession>A0A2A6B6V8</accession>
<proteinExistence type="predicted"/>
<dbReference type="Proteomes" id="UP000005239">
    <property type="component" value="Unassembled WGS sequence"/>
</dbReference>
<protein>
    <submittedName>
        <fullName evidence="1">Uncharacterized protein</fullName>
    </submittedName>
</protein>
<reference evidence="2" key="1">
    <citation type="journal article" date="2008" name="Nat. Genet.">
        <title>The Pristionchus pacificus genome provides a unique perspective on nematode lifestyle and parasitism.</title>
        <authorList>
            <person name="Dieterich C."/>
            <person name="Clifton S.W."/>
            <person name="Schuster L.N."/>
            <person name="Chinwalla A."/>
            <person name="Delehaunty K."/>
            <person name="Dinkelacker I."/>
            <person name="Fulton L."/>
            <person name="Fulton R."/>
            <person name="Godfrey J."/>
            <person name="Minx P."/>
            <person name="Mitreva M."/>
            <person name="Roeseler W."/>
            <person name="Tian H."/>
            <person name="Witte H."/>
            <person name="Yang S.P."/>
            <person name="Wilson R.K."/>
            <person name="Sommer R.J."/>
        </authorList>
    </citation>
    <scope>NUCLEOTIDE SEQUENCE [LARGE SCALE GENOMIC DNA]</scope>
    <source>
        <strain evidence="2">PS312</strain>
    </source>
</reference>
<organism evidence="1 2">
    <name type="scientific">Pristionchus pacificus</name>
    <name type="common">Parasitic nematode worm</name>
    <dbReference type="NCBI Taxonomy" id="54126"/>
    <lineage>
        <taxon>Eukaryota</taxon>
        <taxon>Metazoa</taxon>
        <taxon>Ecdysozoa</taxon>
        <taxon>Nematoda</taxon>
        <taxon>Chromadorea</taxon>
        <taxon>Rhabditida</taxon>
        <taxon>Rhabditina</taxon>
        <taxon>Diplogasteromorpha</taxon>
        <taxon>Diplogasteroidea</taxon>
        <taxon>Neodiplogasteridae</taxon>
        <taxon>Pristionchus</taxon>
    </lineage>
</organism>
<dbReference type="EnsemblMetazoa" id="PPA43927.1">
    <property type="protein sequence ID" value="PPA43927.1"/>
    <property type="gene ID" value="WBGene00282296"/>
</dbReference>
<accession>A0A8R1Z4J2</accession>